<organism evidence="3 4">
    <name type="scientific">Spodoptera litura</name>
    <name type="common">Asian cotton leafworm</name>
    <dbReference type="NCBI Taxonomy" id="69820"/>
    <lineage>
        <taxon>Eukaryota</taxon>
        <taxon>Metazoa</taxon>
        <taxon>Ecdysozoa</taxon>
        <taxon>Arthropoda</taxon>
        <taxon>Hexapoda</taxon>
        <taxon>Insecta</taxon>
        <taxon>Pterygota</taxon>
        <taxon>Neoptera</taxon>
        <taxon>Endopterygota</taxon>
        <taxon>Lepidoptera</taxon>
        <taxon>Glossata</taxon>
        <taxon>Ditrysia</taxon>
        <taxon>Noctuoidea</taxon>
        <taxon>Noctuidae</taxon>
        <taxon>Amphipyrinae</taxon>
        <taxon>Spodoptera</taxon>
    </lineage>
</organism>
<evidence type="ECO:0000313" key="4">
    <source>
        <dbReference type="RefSeq" id="XP_022818535.1"/>
    </source>
</evidence>
<dbReference type="Gene3D" id="3.30.450.30">
    <property type="entry name" value="Dynein light chain 2a, cytoplasmic"/>
    <property type="match status" value="1"/>
</dbReference>
<protein>
    <submittedName>
        <fullName evidence="4">Dynein light chain roadblock-type 1-like</fullName>
    </submittedName>
</protein>
<accession>A0A9J7IMP6</accession>
<dbReference type="Pfam" id="PF03259">
    <property type="entry name" value="Robl_LC7"/>
    <property type="match status" value="1"/>
</dbReference>
<dbReference type="KEGG" id="sliu:111351006"/>
<evidence type="ECO:0000259" key="2">
    <source>
        <dbReference type="Pfam" id="PF03259"/>
    </source>
</evidence>
<evidence type="ECO:0000256" key="1">
    <source>
        <dbReference type="ARBA" id="ARBA00007191"/>
    </source>
</evidence>
<dbReference type="PANTHER" id="PTHR10779">
    <property type="entry name" value="DYNEIN LIGHT CHAIN ROADBLOCK"/>
    <property type="match status" value="1"/>
</dbReference>
<dbReference type="AlphaFoldDB" id="A0A9J7IMP6"/>
<keyword evidence="3" id="KW-1185">Reference proteome</keyword>
<dbReference type="SUPFAM" id="SSF103196">
    <property type="entry name" value="Roadblock/LC7 domain"/>
    <property type="match status" value="1"/>
</dbReference>
<name>A0A9J7IMP6_SPOLT</name>
<dbReference type="RefSeq" id="XP_022818535.1">
    <property type="nucleotide sequence ID" value="XM_022962767.1"/>
</dbReference>
<dbReference type="OrthoDB" id="9985637at2759"/>
<dbReference type="InterPro" id="IPR004942">
    <property type="entry name" value="Roadblock/LAMTOR2_dom"/>
</dbReference>
<comment type="similarity">
    <text evidence="1">Belongs to the GAMAD family.</text>
</comment>
<evidence type="ECO:0000313" key="3">
    <source>
        <dbReference type="Proteomes" id="UP000301870"/>
    </source>
</evidence>
<proteinExistence type="inferred from homology"/>
<feature type="domain" description="Roadblock/LAMTOR2" evidence="2">
    <location>
        <begin position="30"/>
        <end position="114"/>
    </location>
</feature>
<sequence length="132" mass="15089">MKIITNLLKDARDEWLVRTTATINSANPIVDRIMEDDSVEGVIMTNKEGVPILTNVSITSATNYGRALHKFGVLSQMYIKELDPLEEIMILRIHTKKNEIMMAPENEFNIIVIQHARTRPKLKDKKGKDKTK</sequence>
<dbReference type="GeneID" id="111351006"/>
<gene>
    <name evidence="4" type="primary">LOC111351006</name>
</gene>
<reference evidence="4" key="1">
    <citation type="submission" date="2025-08" db="UniProtKB">
        <authorList>
            <consortium name="RefSeq"/>
        </authorList>
    </citation>
    <scope>IDENTIFICATION</scope>
    <source>
        <strain evidence="4">Ishihara</strain>
        <tissue evidence="4">Whole body</tissue>
    </source>
</reference>
<dbReference type="Proteomes" id="UP000301870">
    <property type="component" value="Chromosome 12"/>
</dbReference>